<comment type="subcellular location">
    <subcellularLocation>
        <location evidence="1">Cell membrane</location>
        <topology evidence="1">Multi-pass membrane protein</topology>
    </subcellularLocation>
</comment>
<keyword evidence="3 6" id="KW-0812">Transmembrane</keyword>
<dbReference type="InterPro" id="IPR051125">
    <property type="entry name" value="ABC-4/HrtB_transporter"/>
</dbReference>
<feature type="transmembrane region" description="Helical" evidence="6">
    <location>
        <begin position="270"/>
        <end position="292"/>
    </location>
</feature>
<feature type="transmembrane region" description="Helical" evidence="6">
    <location>
        <begin position="20"/>
        <end position="43"/>
    </location>
</feature>
<evidence type="ECO:0000256" key="3">
    <source>
        <dbReference type="ARBA" id="ARBA00022692"/>
    </source>
</evidence>
<feature type="transmembrane region" description="Helical" evidence="6">
    <location>
        <begin position="328"/>
        <end position="350"/>
    </location>
</feature>
<dbReference type="SUPFAM" id="SSF144091">
    <property type="entry name" value="Rhomboid-like"/>
    <property type="match status" value="1"/>
</dbReference>
<keyword evidence="9" id="KW-1185">Reference proteome</keyword>
<gene>
    <name evidence="8" type="ORF">Tam10B_0141</name>
</gene>
<keyword evidence="2" id="KW-1003">Cell membrane</keyword>
<comment type="caution">
    <text evidence="8">The sequence shown here is derived from an EMBL/GenBank/DDBJ whole genome shotgun (WGS) entry which is preliminary data.</text>
</comment>
<dbReference type="Proteomes" id="UP000215433">
    <property type="component" value="Unassembled WGS sequence"/>
</dbReference>
<organism evidence="8 9">
    <name type="scientific">Bifidobacterium vansinderenii</name>
    <dbReference type="NCBI Taxonomy" id="1984871"/>
    <lineage>
        <taxon>Bacteria</taxon>
        <taxon>Bacillati</taxon>
        <taxon>Actinomycetota</taxon>
        <taxon>Actinomycetes</taxon>
        <taxon>Bifidobacteriales</taxon>
        <taxon>Bifidobacteriaceae</taxon>
        <taxon>Bifidobacterium</taxon>
    </lineage>
</organism>
<name>A0A229W1G7_9BIFI</name>
<dbReference type="OrthoDB" id="6313at2"/>
<dbReference type="EMBL" id="NEWD01000002">
    <property type="protein sequence ID" value="OXN01698.1"/>
    <property type="molecule type" value="Genomic_DNA"/>
</dbReference>
<feature type="domain" description="ABC3 transporter permease C-terminal" evidence="7">
    <location>
        <begin position="275"/>
        <end position="388"/>
    </location>
</feature>
<proteinExistence type="predicted"/>
<dbReference type="PANTHER" id="PTHR43738">
    <property type="entry name" value="ABC TRANSPORTER, MEMBRANE PROTEIN"/>
    <property type="match status" value="1"/>
</dbReference>
<dbReference type="RefSeq" id="WP_093959359.1">
    <property type="nucleotide sequence ID" value="NZ_NEWD01000002.1"/>
</dbReference>
<evidence type="ECO:0000313" key="8">
    <source>
        <dbReference type="EMBL" id="OXN01698.1"/>
    </source>
</evidence>
<dbReference type="GO" id="GO:0005886">
    <property type="term" value="C:plasma membrane"/>
    <property type="evidence" value="ECO:0007669"/>
    <property type="project" value="UniProtKB-SubCell"/>
</dbReference>
<evidence type="ECO:0000256" key="2">
    <source>
        <dbReference type="ARBA" id="ARBA00022475"/>
    </source>
</evidence>
<keyword evidence="5 6" id="KW-0472">Membrane</keyword>
<dbReference type="InterPro" id="IPR035952">
    <property type="entry name" value="Rhomboid-like_sf"/>
</dbReference>
<feature type="transmembrane region" description="Helical" evidence="6">
    <location>
        <begin position="362"/>
        <end position="390"/>
    </location>
</feature>
<keyword evidence="4 6" id="KW-1133">Transmembrane helix</keyword>
<dbReference type="PANTHER" id="PTHR43738:SF2">
    <property type="entry name" value="ABC TRANSPORTER PERMEASE"/>
    <property type="match status" value="1"/>
</dbReference>
<feature type="transmembrane region" description="Helical" evidence="6">
    <location>
        <begin position="304"/>
        <end position="321"/>
    </location>
</feature>
<evidence type="ECO:0000256" key="5">
    <source>
        <dbReference type="ARBA" id="ARBA00023136"/>
    </source>
</evidence>
<evidence type="ECO:0000256" key="4">
    <source>
        <dbReference type="ARBA" id="ARBA00022989"/>
    </source>
</evidence>
<evidence type="ECO:0000256" key="6">
    <source>
        <dbReference type="SAM" id="Phobius"/>
    </source>
</evidence>
<sequence>MSPHISLAGLPLENLRRKPFRTASLITVVAILSVAFFGGSMLAMNLNKGLTSMEERLGADLMVVPQTTESKAEALLTDGTPNTFYFTNDIESKVAKADGIAQITSQTYISSLAAACCAEKLQIIGFDPQTDFVIEPWVASQYDKTLGDGEMVAGANVNVSTDGTIELYGKTWPVVAQLASTGTSLDNSVFVNKATVPQMVAASAKVAKRVMPQEYASKAVSSVLIKVQDGYDAHTVADNIAKLDPQLASVGFVYPGGVTASTKTSLNTMLSYMLVFVVVLWVMGLIVMLAVFSSSVNERKKEFASLRIMGATRGMLISIVIREALITGLAGGVIGVAAASLIVFPFSGYIGKQMQLPYLQVGIGSILGMALVALVFAVLTAAVASLFVAFRLGRPEAYLTLREGE</sequence>
<dbReference type="AlphaFoldDB" id="A0A229W1G7"/>
<evidence type="ECO:0000256" key="1">
    <source>
        <dbReference type="ARBA" id="ARBA00004651"/>
    </source>
</evidence>
<accession>A0A229W1G7</accession>
<evidence type="ECO:0000259" key="7">
    <source>
        <dbReference type="Pfam" id="PF02687"/>
    </source>
</evidence>
<dbReference type="Pfam" id="PF02687">
    <property type="entry name" value="FtsX"/>
    <property type="match status" value="1"/>
</dbReference>
<evidence type="ECO:0000313" key="9">
    <source>
        <dbReference type="Proteomes" id="UP000215433"/>
    </source>
</evidence>
<dbReference type="InterPro" id="IPR003838">
    <property type="entry name" value="ABC3_permease_C"/>
</dbReference>
<protein>
    <submittedName>
        <fullName evidence="8">ABC transporter permease</fullName>
    </submittedName>
</protein>
<reference evidence="8 9" key="1">
    <citation type="submission" date="2017-05" db="EMBL/GenBank/DDBJ databases">
        <title>Bifidobacterium vansinderenii sp. nov.</title>
        <authorList>
            <person name="Lugli G.A."/>
            <person name="Duranti S."/>
            <person name="Mangifesta M."/>
        </authorList>
    </citation>
    <scope>NUCLEOTIDE SEQUENCE [LARGE SCALE GENOMIC DNA]</scope>
    <source>
        <strain evidence="8 9">Tam10B</strain>
    </source>
</reference>